<dbReference type="InterPro" id="IPR050300">
    <property type="entry name" value="GDXG_lipolytic_enzyme"/>
</dbReference>
<keyword evidence="1 4" id="KW-0378">Hydrolase</keyword>
<evidence type="ECO:0000313" key="4">
    <source>
        <dbReference type="EMBL" id="MCX8522951.1"/>
    </source>
</evidence>
<evidence type="ECO:0000259" key="3">
    <source>
        <dbReference type="Pfam" id="PF20434"/>
    </source>
</evidence>
<name>A0ABT3XLF1_9FLAO</name>
<proteinExistence type="predicted"/>
<keyword evidence="2" id="KW-0472">Membrane</keyword>
<feature type="transmembrane region" description="Helical" evidence="2">
    <location>
        <begin position="60"/>
        <end position="80"/>
    </location>
</feature>
<dbReference type="Proteomes" id="UP001073122">
    <property type="component" value="Unassembled WGS sequence"/>
</dbReference>
<reference evidence="4" key="1">
    <citation type="submission" date="2022-10" db="EMBL/GenBank/DDBJ databases">
        <title>Chryseobacterium sp. nov., a novel bacterial species.</title>
        <authorList>
            <person name="Cao Y."/>
        </authorList>
    </citation>
    <scope>NUCLEOTIDE SEQUENCE</scope>
    <source>
        <strain evidence="4">CCTCC AB2015118</strain>
    </source>
</reference>
<dbReference type="Pfam" id="PF20434">
    <property type="entry name" value="BD-FAE"/>
    <property type="match status" value="1"/>
</dbReference>
<organism evidence="4 5">
    <name type="scientific">Chryseobacterium formosus</name>
    <dbReference type="NCBI Taxonomy" id="1537363"/>
    <lineage>
        <taxon>Bacteria</taxon>
        <taxon>Pseudomonadati</taxon>
        <taxon>Bacteroidota</taxon>
        <taxon>Flavobacteriia</taxon>
        <taxon>Flavobacteriales</taxon>
        <taxon>Weeksellaceae</taxon>
        <taxon>Chryseobacterium group</taxon>
        <taxon>Chryseobacterium</taxon>
    </lineage>
</organism>
<dbReference type="SUPFAM" id="SSF53474">
    <property type="entry name" value="alpha/beta-Hydrolases"/>
    <property type="match status" value="1"/>
</dbReference>
<dbReference type="RefSeq" id="WP_267264272.1">
    <property type="nucleotide sequence ID" value="NZ_JAOVZW010000002.1"/>
</dbReference>
<accession>A0ABT3XLF1</accession>
<dbReference type="InterPro" id="IPR029058">
    <property type="entry name" value="AB_hydrolase_fold"/>
</dbReference>
<feature type="transmembrane region" description="Helical" evidence="2">
    <location>
        <begin position="36"/>
        <end position="53"/>
    </location>
</feature>
<dbReference type="GO" id="GO:0016787">
    <property type="term" value="F:hydrolase activity"/>
    <property type="evidence" value="ECO:0007669"/>
    <property type="project" value="UniProtKB-KW"/>
</dbReference>
<evidence type="ECO:0000256" key="2">
    <source>
        <dbReference type="SAM" id="Phobius"/>
    </source>
</evidence>
<sequence length="383" mass="43159">MIRFVLILILFILSLVNFFSVPSQSTWYVGIAVPEFPWVFMLVSIALLIWSWYSKKLRTVSIILSVITFIILTSPIVRAYNVGSHLAKDLENSFGVKKDADMIGFHQKNPFSFFQMFTGNGAEKIPFKTYHFAKPSGVDLTLNFTPSSIPGLRPCLIVVHGGSWKQGDNSEIAAVNNYFANAGYQVATINYRLAPKFPSPAQQEDLHSAFKWIRQHSTELKVDTTNFVLMGRSAGASIVLTMAYTGKENGVKGVAAFYGAINMPWSYKNPDNPLIMDSREVQRDFLGGTPEQVPEKYIAESPIYHVNAKTTPTLLAHGCLDAHVWHIQSEMLKKELDKHHVKNYLLTIPWGTHGFEYNLNGPAGQLSMYSVERFFYSVTQMKR</sequence>
<comment type="caution">
    <text evidence="4">The sequence shown here is derived from an EMBL/GenBank/DDBJ whole genome shotgun (WGS) entry which is preliminary data.</text>
</comment>
<evidence type="ECO:0000313" key="5">
    <source>
        <dbReference type="Proteomes" id="UP001073122"/>
    </source>
</evidence>
<keyword evidence="5" id="KW-1185">Reference proteome</keyword>
<dbReference type="InterPro" id="IPR049492">
    <property type="entry name" value="BD-FAE-like_dom"/>
</dbReference>
<keyword evidence="2" id="KW-0812">Transmembrane</keyword>
<evidence type="ECO:0000256" key="1">
    <source>
        <dbReference type="ARBA" id="ARBA00022801"/>
    </source>
</evidence>
<gene>
    <name evidence="4" type="ORF">OF897_03315</name>
</gene>
<dbReference type="Gene3D" id="3.40.50.1820">
    <property type="entry name" value="alpha/beta hydrolase"/>
    <property type="match status" value="1"/>
</dbReference>
<protein>
    <submittedName>
        <fullName evidence="4">Alpha/beta hydrolase</fullName>
    </submittedName>
</protein>
<dbReference type="EMBL" id="JAOVZW010000002">
    <property type="protein sequence ID" value="MCX8522951.1"/>
    <property type="molecule type" value="Genomic_DNA"/>
</dbReference>
<dbReference type="PANTHER" id="PTHR48081">
    <property type="entry name" value="AB HYDROLASE SUPERFAMILY PROTEIN C4A8.06C"/>
    <property type="match status" value="1"/>
</dbReference>
<feature type="domain" description="BD-FAE-like" evidence="3">
    <location>
        <begin position="148"/>
        <end position="336"/>
    </location>
</feature>
<keyword evidence="2" id="KW-1133">Transmembrane helix</keyword>